<dbReference type="InterPro" id="IPR012854">
    <property type="entry name" value="Cu_amine_oxidase-like_N"/>
</dbReference>
<dbReference type="RefSeq" id="WP_305753181.1">
    <property type="nucleotide sequence ID" value="NZ_JAPCKK010000001.1"/>
</dbReference>
<dbReference type="EMBL" id="JAPCKK010000001">
    <property type="protein sequence ID" value="MDP4095484.1"/>
    <property type="molecule type" value="Genomic_DNA"/>
</dbReference>
<feature type="signal peptide" evidence="1">
    <location>
        <begin position="1"/>
        <end position="19"/>
    </location>
</feature>
<dbReference type="Proteomes" id="UP001241848">
    <property type="component" value="Unassembled WGS sequence"/>
</dbReference>
<proteinExistence type="predicted"/>
<evidence type="ECO:0000313" key="4">
    <source>
        <dbReference type="Proteomes" id="UP001241848"/>
    </source>
</evidence>
<evidence type="ECO:0000259" key="2">
    <source>
        <dbReference type="Pfam" id="PF07833"/>
    </source>
</evidence>
<feature type="domain" description="Copper amine oxidase-like N-terminal" evidence="2">
    <location>
        <begin position="14"/>
        <end position="79"/>
    </location>
</feature>
<dbReference type="SUPFAM" id="SSF55383">
    <property type="entry name" value="Copper amine oxidase, domain N"/>
    <property type="match status" value="1"/>
</dbReference>
<evidence type="ECO:0000256" key="1">
    <source>
        <dbReference type="SAM" id="SignalP"/>
    </source>
</evidence>
<dbReference type="InterPro" id="IPR036582">
    <property type="entry name" value="Mao_N_sf"/>
</dbReference>
<reference evidence="3 4" key="1">
    <citation type="submission" date="2022-10" db="EMBL/GenBank/DDBJ databases">
        <title>Paenibacillus description and whole genome data of maize root bacterial community.</title>
        <authorList>
            <person name="Marton D."/>
            <person name="Farkas M."/>
            <person name="Cserhati M."/>
        </authorList>
    </citation>
    <scope>NUCLEOTIDE SEQUENCE [LARGE SCALE GENOMIC DNA]</scope>
    <source>
        <strain evidence="3 4">P96</strain>
    </source>
</reference>
<accession>A0ABT9FLC2</accession>
<name>A0ABT9FLC2_9BACL</name>
<feature type="chain" id="PRO_5046116625" evidence="1">
    <location>
        <begin position="20"/>
        <end position="181"/>
    </location>
</feature>
<organism evidence="3 4">
    <name type="scientific">Paenibacillus zeirhizosphaerae</name>
    <dbReference type="NCBI Taxonomy" id="2987519"/>
    <lineage>
        <taxon>Bacteria</taxon>
        <taxon>Bacillati</taxon>
        <taxon>Bacillota</taxon>
        <taxon>Bacilli</taxon>
        <taxon>Bacillales</taxon>
        <taxon>Paenibacillaceae</taxon>
        <taxon>Paenibacillus</taxon>
    </lineage>
</organism>
<dbReference type="Pfam" id="PF07833">
    <property type="entry name" value="Cu_amine_oxidN1"/>
    <property type="match status" value="1"/>
</dbReference>
<dbReference type="Gene3D" id="3.30.457.10">
    <property type="entry name" value="Copper amine oxidase-like, N-terminal domain"/>
    <property type="match status" value="1"/>
</dbReference>
<keyword evidence="4" id="KW-1185">Reference proteome</keyword>
<gene>
    <name evidence="3" type="ORF">OIN60_01585</name>
</gene>
<comment type="caution">
    <text evidence="3">The sequence shown here is derived from an EMBL/GenBank/DDBJ whole genome shotgun (WGS) entry which is preliminary data.</text>
</comment>
<sequence>MVIGLVTGMLIGSATVTAAATTPTVQATLSKFSFSVDGESKNLKSDPLVYKGTTYLPVREVAEITGYDLTFDSKAKSIELESKSEGDVTVSDNTSPAASTDSLTWITARDAKKQYDISIVMSDTTTVSHDGKEISFPLSMRDTSDKGGKIYKSTDNSSSLKIQDGAIYLGSDTLQALGIAN</sequence>
<keyword evidence="1" id="KW-0732">Signal</keyword>
<protein>
    <submittedName>
        <fullName evidence="3">Copper amine oxidase N-terminal domain-containing protein</fullName>
    </submittedName>
</protein>
<evidence type="ECO:0000313" key="3">
    <source>
        <dbReference type="EMBL" id="MDP4095484.1"/>
    </source>
</evidence>